<reference evidence="1 2" key="1">
    <citation type="submission" date="2013-11" db="EMBL/GenBank/DDBJ databases">
        <title>Genome sequencing of Stegodyphus mimosarum.</title>
        <authorList>
            <person name="Bechsgaard J."/>
        </authorList>
    </citation>
    <scope>NUCLEOTIDE SEQUENCE [LARGE SCALE GENOMIC DNA]</scope>
</reference>
<dbReference type="EMBL" id="KK121221">
    <property type="protein sequence ID" value="KFM80009.1"/>
    <property type="molecule type" value="Genomic_DNA"/>
</dbReference>
<evidence type="ECO:0000313" key="2">
    <source>
        <dbReference type="Proteomes" id="UP000054359"/>
    </source>
</evidence>
<keyword evidence="2" id="KW-1185">Reference proteome</keyword>
<dbReference type="AlphaFoldDB" id="A0A087URM0"/>
<organism evidence="1 2">
    <name type="scientific">Stegodyphus mimosarum</name>
    <name type="common">African social velvet spider</name>
    <dbReference type="NCBI Taxonomy" id="407821"/>
    <lineage>
        <taxon>Eukaryota</taxon>
        <taxon>Metazoa</taxon>
        <taxon>Ecdysozoa</taxon>
        <taxon>Arthropoda</taxon>
        <taxon>Chelicerata</taxon>
        <taxon>Arachnida</taxon>
        <taxon>Araneae</taxon>
        <taxon>Araneomorphae</taxon>
        <taxon>Entelegynae</taxon>
        <taxon>Eresoidea</taxon>
        <taxon>Eresidae</taxon>
        <taxon>Stegodyphus</taxon>
    </lineage>
</organism>
<accession>A0A087URM0</accession>
<gene>
    <name evidence="1" type="ORF">X975_07360</name>
</gene>
<feature type="non-terminal residue" evidence="1">
    <location>
        <position position="116"/>
    </location>
</feature>
<dbReference type="Proteomes" id="UP000054359">
    <property type="component" value="Unassembled WGS sequence"/>
</dbReference>
<dbReference type="OMA" id="AYVFMIR"/>
<sequence length="116" mass="12953">MMDEIHIKPYLDFRGGNIVGSSFNAKDAATSAYVFMIRSNSDEGVRILAVKTITADVLYFILKKTVIGLENIGFFMVCVVSGNDSLNRKATCYFSNLTKLSIVYSHPVKTDRPLFM</sequence>
<proteinExistence type="predicted"/>
<protein>
    <submittedName>
        <fullName evidence="1">Uncharacterized protein</fullName>
    </submittedName>
</protein>
<name>A0A087URM0_STEMI</name>
<dbReference type="OrthoDB" id="6431618at2759"/>
<evidence type="ECO:0000313" key="1">
    <source>
        <dbReference type="EMBL" id="KFM80009.1"/>
    </source>
</evidence>